<evidence type="ECO:0000313" key="2">
    <source>
        <dbReference type="Proteomes" id="UP000464314"/>
    </source>
</evidence>
<name>A0A6P1TJW1_9FIRM</name>
<proteinExistence type="predicted"/>
<accession>A0A6P1TJW1</accession>
<organism evidence="1 2">
    <name type="scientific">Anaerocolumna sedimenticola</name>
    <dbReference type="NCBI Taxonomy" id="2696063"/>
    <lineage>
        <taxon>Bacteria</taxon>
        <taxon>Bacillati</taxon>
        <taxon>Bacillota</taxon>
        <taxon>Clostridia</taxon>
        <taxon>Lachnospirales</taxon>
        <taxon>Lachnospiraceae</taxon>
        <taxon>Anaerocolumna</taxon>
    </lineage>
</organism>
<sequence>MKKKLTFNMLHKFISKQVSKGRTLYSSNNFRLQIYGTSNPCTILISSYDRPMVKIQYDTYGIFTLFFQKRDIPNEIGYTGYRLHETDPIDKLLAKDILNNYPIAKEVYEYLITLLNEREDKQND</sequence>
<keyword evidence="2" id="KW-1185">Reference proteome</keyword>
<dbReference type="RefSeq" id="WP_161837032.1">
    <property type="nucleotide sequence ID" value="NZ_CP048000.1"/>
</dbReference>
<evidence type="ECO:0000313" key="1">
    <source>
        <dbReference type="EMBL" id="QHQ60196.1"/>
    </source>
</evidence>
<dbReference type="EMBL" id="CP048000">
    <property type="protein sequence ID" value="QHQ60196.1"/>
    <property type="molecule type" value="Genomic_DNA"/>
</dbReference>
<gene>
    <name evidence="1" type="ORF">Ana3638_04890</name>
</gene>
<dbReference type="AlphaFoldDB" id="A0A6P1TJW1"/>
<dbReference type="Proteomes" id="UP000464314">
    <property type="component" value="Chromosome"/>
</dbReference>
<reference evidence="1 2" key="1">
    <citation type="submission" date="2020-01" db="EMBL/GenBank/DDBJ databases">
        <title>Genome analysis of Anaerocolumna sp. CBA3638.</title>
        <authorList>
            <person name="Kim J."/>
            <person name="Roh S.W."/>
        </authorList>
    </citation>
    <scope>NUCLEOTIDE SEQUENCE [LARGE SCALE GENOMIC DNA]</scope>
    <source>
        <strain evidence="1 2">CBA3638</strain>
    </source>
</reference>
<dbReference type="KEGG" id="anr:Ana3638_04890"/>
<protein>
    <submittedName>
        <fullName evidence="1">Uncharacterized protein</fullName>
    </submittedName>
</protein>